<dbReference type="Proteomes" id="UP000239297">
    <property type="component" value="Unassembled WGS sequence"/>
</dbReference>
<name>A0A2S5IUY4_9MICC</name>
<keyword evidence="4" id="KW-1185">Reference proteome</keyword>
<dbReference type="GO" id="GO:0071949">
    <property type="term" value="F:FAD binding"/>
    <property type="evidence" value="ECO:0007669"/>
    <property type="project" value="InterPro"/>
</dbReference>
<dbReference type="InterPro" id="IPR002938">
    <property type="entry name" value="FAD-bd"/>
</dbReference>
<evidence type="ECO:0000256" key="1">
    <source>
        <dbReference type="SAM" id="MobiDB-lite"/>
    </source>
</evidence>
<dbReference type="Gene3D" id="3.50.50.60">
    <property type="entry name" value="FAD/NAD(P)-binding domain"/>
    <property type="match status" value="1"/>
</dbReference>
<dbReference type="SUPFAM" id="SSF51971">
    <property type="entry name" value="Nucleotide-binding domain"/>
    <property type="match status" value="1"/>
</dbReference>
<feature type="domain" description="FAD-binding" evidence="2">
    <location>
        <begin position="18"/>
        <end position="152"/>
    </location>
</feature>
<gene>
    <name evidence="3" type="ORF">C4K88_15020</name>
</gene>
<protein>
    <submittedName>
        <fullName evidence="3">FAD-binding protein</fullName>
    </submittedName>
</protein>
<dbReference type="EMBL" id="PRKW01000006">
    <property type="protein sequence ID" value="PPB48365.1"/>
    <property type="molecule type" value="Genomic_DNA"/>
</dbReference>
<dbReference type="RefSeq" id="WP_104122555.1">
    <property type="nucleotide sequence ID" value="NZ_PRKW01000006.1"/>
</dbReference>
<sequence>MPPDPARPASAPAAAERTSTVVIGSGLPGLAVASELSRRGIDAIVVESLECSDSGPMRTVMADAASLSERTELMRLLRGYATAHRIDVRQSTVAEQLCIIGHPQLIKAPAERKKWAVQTADGVLLADHVVLTKFPQNELRRFLRSMDIAIGRDVKDTLRAIGLHLVGVGELLTPSTREIVRQAKLVGDAIGEQGSPALDRVAPRAAASPLLTASPPVAGAPTGRRRAASAP</sequence>
<reference evidence="3 4" key="1">
    <citation type="journal article" date="2014" name="Int. J. Syst. Evol. Microbiol.">
        <title>Arthrobacter pityocampae sp. nov., isolated from Thaumetopoea pityocampa (Lep., Thaumetopoeidae).</title>
        <authorList>
            <person name="Ince I.A."/>
            <person name="Demirbag Z."/>
            <person name="Kati H."/>
        </authorList>
    </citation>
    <scope>NUCLEOTIDE SEQUENCE [LARGE SCALE GENOMIC DNA]</scope>
    <source>
        <strain evidence="3 4">Tp2</strain>
    </source>
</reference>
<accession>A0A2S5IUY4</accession>
<dbReference type="Pfam" id="PF01494">
    <property type="entry name" value="FAD_binding_3"/>
    <property type="match status" value="1"/>
</dbReference>
<proteinExistence type="predicted"/>
<evidence type="ECO:0000259" key="2">
    <source>
        <dbReference type="Pfam" id="PF01494"/>
    </source>
</evidence>
<dbReference type="OrthoDB" id="4932555at2"/>
<organism evidence="3 4">
    <name type="scientific">Arthrobacter pityocampae</name>
    <dbReference type="NCBI Taxonomy" id="547334"/>
    <lineage>
        <taxon>Bacteria</taxon>
        <taxon>Bacillati</taxon>
        <taxon>Actinomycetota</taxon>
        <taxon>Actinomycetes</taxon>
        <taxon>Micrococcales</taxon>
        <taxon>Micrococcaceae</taxon>
        <taxon>Arthrobacter</taxon>
    </lineage>
</organism>
<feature type="region of interest" description="Disordered" evidence="1">
    <location>
        <begin position="207"/>
        <end position="231"/>
    </location>
</feature>
<feature type="compositionally biased region" description="Low complexity" evidence="1">
    <location>
        <begin position="207"/>
        <end position="217"/>
    </location>
</feature>
<comment type="caution">
    <text evidence="3">The sequence shown here is derived from an EMBL/GenBank/DDBJ whole genome shotgun (WGS) entry which is preliminary data.</text>
</comment>
<dbReference type="AlphaFoldDB" id="A0A2S5IUY4"/>
<dbReference type="InterPro" id="IPR036188">
    <property type="entry name" value="FAD/NAD-bd_sf"/>
</dbReference>
<evidence type="ECO:0000313" key="4">
    <source>
        <dbReference type="Proteomes" id="UP000239297"/>
    </source>
</evidence>
<evidence type="ECO:0000313" key="3">
    <source>
        <dbReference type="EMBL" id="PPB48365.1"/>
    </source>
</evidence>